<dbReference type="InterPro" id="IPR036375">
    <property type="entry name" value="Hemopexin-like_dom_sf"/>
</dbReference>
<evidence type="ECO:0000313" key="6">
    <source>
        <dbReference type="Proteomes" id="UP000011682"/>
    </source>
</evidence>
<keyword evidence="4" id="KW-0482">Metalloprotease</keyword>
<gene>
    <name evidence="5" type="ORF">D187_005597</name>
</gene>
<dbReference type="SMART" id="SM00120">
    <property type="entry name" value="HX"/>
    <property type="match status" value="4"/>
</dbReference>
<dbReference type="GO" id="GO:0030198">
    <property type="term" value="P:extracellular matrix organization"/>
    <property type="evidence" value="ECO:0007669"/>
    <property type="project" value="TreeGrafter"/>
</dbReference>
<dbReference type="PANTHER" id="PTHR10201:SF291">
    <property type="entry name" value="MATRIX METALLOPROTEINASE 1, ISOFORM C-RELATED"/>
    <property type="match status" value="1"/>
</dbReference>
<dbReference type="eggNOG" id="COG1524">
    <property type="taxonomic scope" value="Bacteria"/>
</dbReference>
<dbReference type="PROSITE" id="PS51642">
    <property type="entry name" value="HEMOPEXIN_2"/>
    <property type="match status" value="4"/>
</dbReference>
<dbReference type="PANTHER" id="PTHR10201">
    <property type="entry name" value="MATRIX METALLOPROTEINASE"/>
    <property type="match status" value="1"/>
</dbReference>
<dbReference type="InterPro" id="IPR018487">
    <property type="entry name" value="Hemopexin-like_repeat"/>
</dbReference>
<dbReference type="Proteomes" id="UP000011682">
    <property type="component" value="Unassembled WGS sequence"/>
</dbReference>
<keyword evidence="4" id="KW-0378">Hydrolase</keyword>
<dbReference type="AlphaFoldDB" id="S9QM20"/>
<dbReference type="RefSeq" id="WP_002628631.1">
    <property type="nucleotide sequence ID" value="NZ_ANAH02000041.1"/>
</dbReference>
<name>S9QM20_CYSF2</name>
<comment type="similarity">
    <text evidence="2">Belongs to the peptidase M10A family.</text>
</comment>
<dbReference type="SUPFAM" id="SSF50923">
    <property type="entry name" value="Hemopexin-like domain"/>
    <property type="match status" value="2"/>
</dbReference>
<dbReference type="GO" id="GO:0030574">
    <property type="term" value="P:collagen catabolic process"/>
    <property type="evidence" value="ECO:0007669"/>
    <property type="project" value="TreeGrafter"/>
</dbReference>
<evidence type="ECO:0000313" key="5">
    <source>
        <dbReference type="EMBL" id="EPX57558.1"/>
    </source>
</evidence>
<dbReference type="Pfam" id="PF00045">
    <property type="entry name" value="Hemopexin"/>
    <property type="match status" value="4"/>
</dbReference>
<sequence length="364" mass="41015">MENTIKYVKLTLGNEELGVEYDYRHFFTSECVTTYSKYLCLSNAGALPAYFKMEIFDNNRCSFQFHDGPYKGQWIHYDGGYLYVTSKYDYLAGDFSANGSSVKPWTNQNGSKHWFKKGSKYKNDYFGDFFYVVTTKNESEGITFGIEDISDRIGVRPPKVQPKKKAYFFKGDQFIAFDIEADRADPGYPRSIRESWPGLKDFSGAIDAIIDVNREKLYFFSGSKYLRYDAATAQFDAEPKPTDGGEWPGLESFASGFDAAVDFDDRKAYFFKGSRYIAYDKRTGRAFEGYPTEISDNWHGVGSFATGIDAAVNLGKGTVYLFKGSQYIRYDVASDRAATGPLPIKGNWAGLEAFADGIDGAIVF</sequence>
<dbReference type="GO" id="GO:0004222">
    <property type="term" value="F:metalloendopeptidase activity"/>
    <property type="evidence" value="ECO:0007669"/>
    <property type="project" value="TreeGrafter"/>
</dbReference>
<evidence type="ECO:0000256" key="1">
    <source>
        <dbReference type="ARBA" id="ARBA00001947"/>
    </source>
</evidence>
<reference evidence="5" key="1">
    <citation type="submission" date="2013-05" db="EMBL/GenBank/DDBJ databases">
        <title>Genome assembly of Cystobacter fuscus DSM 2262.</title>
        <authorList>
            <person name="Sharma G."/>
            <person name="Khatri I."/>
            <person name="Kaur C."/>
            <person name="Mayilraj S."/>
            <person name="Subramanian S."/>
        </authorList>
    </citation>
    <scope>NUCLEOTIDE SEQUENCE [LARGE SCALE GENOMIC DNA]</scope>
    <source>
        <strain evidence="5">DSM 2262</strain>
    </source>
</reference>
<keyword evidence="3" id="KW-0732">Signal</keyword>
<organism evidence="5 6">
    <name type="scientific">Cystobacter fuscus (strain ATCC 25194 / DSM 2262 / NBRC 100088 / M29)</name>
    <dbReference type="NCBI Taxonomy" id="1242864"/>
    <lineage>
        <taxon>Bacteria</taxon>
        <taxon>Pseudomonadati</taxon>
        <taxon>Myxococcota</taxon>
        <taxon>Myxococcia</taxon>
        <taxon>Myxococcales</taxon>
        <taxon>Cystobacterineae</taxon>
        <taxon>Archangiaceae</taxon>
        <taxon>Cystobacter</taxon>
    </lineage>
</organism>
<accession>S9QM20</accession>
<evidence type="ECO:0000256" key="4">
    <source>
        <dbReference type="ARBA" id="ARBA00023049"/>
    </source>
</evidence>
<evidence type="ECO:0008006" key="7">
    <source>
        <dbReference type="Google" id="ProtNLM"/>
    </source>
</evidence>
<comment type="caution">
    <text evidence="5">The sequence shown here is derived from an EMBL/GenBank/DDBJ whole genome shotgun (WGS) entry which is preliminary data.</text>
</comment>
<evidence type="ECO:0000256" key="3">
    <source>
        <dbReference type="ARBA" id="ARBA00022729"/>
    </source>
</evidence>
<dbReference type="OrthoDB" id="9781691at2"/>
<protein>
    <recommendedName>
        <fullName evidence="7">Hemopexin</fullName>
    </recommendedName>
</protein>
<comment type="cofactor">
    <cofactor evidence="1">
        <name>Zn(2+)</name>
        <dbReference type="ChEBI" id="CHEBI:29105"/>
    </cofactor>
</comment>
<dbReference type="EMBL" id="ANAH02000041">
    <property type="protein sequence ID" value="EPX57558.1"/>
    <property type="molecule type" value="Genomic_DNA"/>
</dbReference>
<proteinExistence type="inferred from homology"/>
<keyword evidence="6" id="KW-1185">Reference proteome</keyword>
<keyword evidence="4" id="KW-0645">Protease</keyword>
<dbReference type="Gene3D" id="2.110.10.10">
    <property type="entry name" value="Hemopexin-like domain"/>
    <property type="match status" value="2"/>
</dbReference>
<evidence type="ECO:0000256" key="2">
    <source>
        <dbReference type="ARBA" id="ARBA00010370"/>
    </source>
</evidence>